<gene>
    <name evidence="1" type="ORF">M5G17_16145</name>
</gene>
<protein>
    <submittedName>
        <fullName evidence="1">Uncharacterized protein</fullName>
    </submittedName>
</protein>
<evidence type="ECO:0000313" key="1">
    <source>
        <dbReference type="EMBL" id="MDD1015201.1"/>
    </source>
</evidence>
<organism evidence="1 2">
    <name type="scientific">Pseudomonas rubra</name>
    <dbReference type="NCBI Taxonomy" id="2942627"/>
    <lineage>
        <taxon>Bacteria</taxon>
        <taxon>Pseudomonadati</taxon>
        <taxon>Pseudomonadota</taxon>
        <taxon>Gammaproteobacteria</taxon>
        <taxon>Pseudomonadales</taxon>
        <taxon>Pseudomonadaceae</taxon>
        <taxon>Pseudomonas</taxon>
    </lineage>
</organism>
<accession>A0ABT5PAJ4</accession>
<proteinExistence type="predicted"/>
<dbReference type="RefSeq" id="WP_273893914.1">
    <property type="nucleotide sequence ID" value="NZ_JAMDGP010000001.1"/>
</dbReference>
<sequence>MTAELHTGSRLGYSALDWNEGYDVNLRDVIRQHPQLVLGRYVAIAWSDSGRYHLSDAEIAGGWQPVGDLAISPMVTDIAQLPTPGFDEWYVFERLPDMTTLSRFSSAIAFQPFGDGAKVDEFWSQIADLRPVHALLGGCPSLLLITRDTAVYERLLAHYSV</sequence>
<reference evidence="1 2" key="1">
    <citation type="submission" date="2022-05" db="EMBL/GenBank/DDBJ databases">
        <title>Novel Pseudomonas spp. Isolated from a Rainbow Trout Aquaculture Facility.</title>
        <authorList>
            <person name="Testerman T."/>
            <person name="Graf J."/>
        </authorList>
    </citation>
    <scope>NUCLEOTIDE SEQUENCE [LARGE SCALE GENOMIC DNA]</scope>
    <source>
        <strain evidence="1 2">ID1025</strain>
    </source>
</reference>
<comment type="caution">
    <text evidence="1">The sequence shown here is derived from an EMBL/GenBank/DDBJ whole genome shotgun (WGS) entry which is preliminary data.</text>
</comment>
<dbReference type="Proteomes" id="UP001148184">
    <property type="component" value="Unassembled WGS sequence"/>
</dbReference>
<name>A0ABT5PAJ4_9PSED</name>
<evidence type="ECO:0000313" key="2">
    <source>
        <dbReference type="Proteomes" id="UP001148184"/>
    </source>
</evidence>
<dbReference type="EMBL" id="JAMDGZ010000034">
    <property type="protein sequence ID" value="MDD1015201.1"/>
    <property type="molecule type" value="Genomic_DNA"/>
</dbReference>
<keyword evidence="2" id="KW-1185">Reference proteome</keyword>